<dbReference type="EC" id="2.4.-.-" evidence="10"/>
<feature type="transmembrane region" description="Helical" evidence="8">
    <location>
        <begin position="101"/>
        <end position="119"/>
    </location>
</feature>
<keyword evidence="3 10" id="KW-0328">Glycosyltransferase</keyword>
<keyword evidence="2" id="KW-1003">Cell membrane</keyword>
<feature type="transmembrane region" description="Helical" evidence="8">
    <location>
        <begin position="155"/>
        <end position="188"/>
    </location>
</feature>
<dbReference type="RefSeq" id="WP_306036476.1">
    <property type="nucleotide sequence ID" value="NZ_CP132302.1"/>
</dbReference>
<accession>A0AA50H6G8</accession>
<evidence type="ECO:0000313" key="11">
    <source>
        <dbReference type="Proteomes" id="UP001234585"/>
    </source>
</evidence>
<sequence length="500" mass="55947">MFKTFSSRPALFVVIHCFVWWIMILVAKPNLDRYGDMAEVYAWSQHWLAGSSKHPQFLPWMAKIWFLVAPKTVASIYLLSAVNLAVAMLGILALGRALRLGDLHVLVALALGALAFPYLTLADKLNMNAICLSIWPWTAWAFVKATSERSERRMLHAALFGLLAGLSMLSKYYSIVLILPLFAFTFLSNQRRIWRTATPWVAIAVYLAVTTPHILWLLAHQDAITYAREQAGDDPAGKRLYYIAKFITAPLFYWPIPFILAGLFLVKGSFLSRCAQLARLPRDNALLGVLALGPWLLTLFFAVVGLVELSTPWAIPIGFAFMLYGIANADPQLLQKNGPKIIAAFRFIWPIMLVGSVIAATMDAYSDNVNYYRPEQEQAVAAVEHWNTRHDMPLSWVSSGNLAAMIAFFSPTPIEALPTPPDALPSYYPERANWRNEAGIIACPGEVEGSDASDCIREAKAWASLHGLQSEEVTFTIARTGIRFPRKLPFQMPVVYVWPR</sequence>
<dbReference type="GO" id="GO:0016763">
    <property type="term" value="F:pentosyltransferase activity"/>
    <property type="evidence" value="ECO:0007669"/>
    <property type="project" value="TreeGrafter"/>
</dbReference>
<feature type="transmembrane region" description="Helical" evidence="8">
    <location>
        <begin position="74"/>
        <end position="94"/>
    </location>
</feature>
<feature type="transmembrane region" description="Helical" evidence="8">
    <location>
        <begin position="285"/>
        <end position="306"/>
    </location>
</feature>
<evidence type="ECO:0000256" key="6">
    <source>
        <dbReference type="ARBA" id="ARBA00022989"/>
    </source>
</evidence>
<feature type="transmembrane region" description="Helical" evidence="8">
    <location>
        <begin position="9"/>
        <end position="27"/>
    </location>
</feature>
<dbReference type="InterPro" id="IPR038731">
    <property type="entry name" value="RgtA/B/C-like"/>
</dbReference>
<dbReference type="Proteomes" id="UP001234585">
    <property type="component" value="Chromosome"/>
</dbReference>
<keyword evidence="7 8" id="KW-0472">Membrane</keyword>
<evidence type="ECO:0000256" key="2">
    <source>
        <dbReference type="ARBA" id="ARBA00022475"/>
    </source>
</evidence>
<reference evidence="10 11" key="1">
    <citation type="submission" date="2023-08" db="EMBL/GenBank/DDBJ databases">
        <title>Pathogen: clinical or host-associated sample.</title>
        <authorList>
            <person name="Hergert J."/>
            <person name="Casey R."/>
            <person name="Wagner J."/>
            <person name="Young E.L."/>
            <person name="Oakeson K.F."/>
        </authorList>
    </citation>
    <scope>NUCLEOTIDE SEQUENCE [LARGE SCALE GENOMIC DNA]</scope>
    <source>
        <strain evidence="10 11">1760953</strain>
    </source>
</reference>
<feature type="transmembrane region" description="Helical" evidence="8">
    <location>
        <begin position="313"/>
        <end position="329"/>
    </location>
</feature>
<dbReference type="AlphaFoldDB" id="A0AA50H6G8"/>
<evidence type="ECO:0000259" key="9">
    <source>
        <dbReference type="Pfam" id="PF13231"/>
    </source>
</evidence>
<keyword evidence="11" id="KW-1185">Reference proteome</keyword>
<comment type="subcellular location">
    <subcellularLocation>
        <location evidence="1">Cell membrane</location>
        <topology evidence="1">Multi-pass membrane protein</topology>
    </subcellularLocation>
</comment>
<dbReference type="GO" id="GO:0005886">
    <property type="term" value="C:plasma membrane"/>
    <property type="evidence" value="ECO:0007669"/>
    <property type="project" value="UniProtKB-SubCell"/>
</dbReference>
<name>A0AA50H6G8_9HYPH</name>
<keyword evidence="4 10" id="KW-0808">Transferase</keyword>
<dbReference type="EMBL" id="CP132302">
    <property type="protein sequence ID" value="WLR95971.1"/>
    <property type="molecule type" value="Genomic_DNA"/>
</dbReference>
<feature type="transmembrane region" description="Helical" evidence="8">
    <location>
        <begin position="341"/>
        <end position="365"/>
    </location>
</feature>
<dbReference type="InterPro" id="IPR050297">
    <property type="entry name" value="LipidA_mod_glycosyltrf_83"/>
</dbReference>
<organism evidence="10 11">
    <name type="scientific">Shinella sumterensis</name>
    <dbReference type="NCBI Taxonomy" id="1967501"/>
    <lineage>
        <taxon>Bacteria</taxon>
        <taxon>Pseudomonadati</taxon>
        <taxon>Pseudomonadota</taxon>
        <taxon>Alphaproteobacteria</taxon>
        <taxon>Hyphomicrobiales</taxon>
        <taxon>Rhizobiaceae</taxon>
        <taxon>Shinella</taxon>
    </lineage>
</organism>
<dbReference type="PANTHER" id="PTHR33908">
    <property type="entry name" value="MANNOSYLTRANSFERASE YKCB-RELATED"/>
    <property type="match status" value="1"/>
</dbReference>
<gene>
    <name evidence="10" type="ORF">Q9313_09450</name>
</gene>
<protein>
    <submittedName>
        <fullName evidence="10">Glycosyltransferase family 39 protein</fullName>
        <ecNumber evidence="10">2.4.-.-</ecNumber>
    </submittedName>
</protein>
<evidence type="ECO:0000256" key="7">
    <source>
        <dbReference type="ARBA" id="ARBA00023136"/>
    </source>
</evidence>
<feature type="transmembrane region" description="Helical" evidence="8">
    <location>
        <begin position="240"/>
        <end position="265"/>
    </location>
</feature>
<proteinExistence type="predicted"/>
<evidence type="ECO:0000313" key="10">
    <source>
        <dbReference type="EMBL" id="WLR95971.1"/>
    </source>
</evidence>
<dbReference type="GO" id="GO:0009103">
    <property type="term" value="P:lipopolysaccharide biosynthetic process"/>
    <property type="evidence" value="ECO:0007669"/>
    <property type="project" value="UniProtKB-ARBA"/>
</dbReference>
<feature type="domain" description="Glycosyltransferase RgtA/B/C/D-like" evidence="9">
    <location>
        <begin position="53"/>
        <end position="216"/>
    </location>
</feature>
<feature type="transmembrane region" description="Helical" evidence="8">
    <location>
        <begin position="200"/>
        <end position="219"/>
    </location>
</feature>
<dbReference type="Pfam" id="PF13231">
    <property type="entry name" value="PMT_2"/>
    <property type="match status" value="1"/>
</dbReference>
<evidence type="ECO:0000256" key="5">
    <source>
        <dbReference type="ARBA" id="ARBA00022692"/>
    </source>
</evidence>
<evidence type="ECO:0000256" key="3">
    <source>
        <dbReference type="ARBA" id="ARBA00022676"/>
    </source>
</evidence>
<keyword evidence="5 8" id="KW-0812">Transmembrane</keyword>
<dbReference type="PANTHER" id="PTHR33908:SF9">
    <property type="entry name" value="BLL5595 PROTEIN"/>
    <property type="match status" value="1"/>
</dbReference>
<evidence type="ECO:0000256" key="4">
    <source>
        <dbReference type="ARBA" id="ARBA00022679"/>
    </source>
</evidence>
<keyword evidence="6 8" id="KW-1133">Transmembrane helix</keyword>
<evidence type="ECO:0000256" key="8">
    <source>
        <dbReference type="SAM" id="Phobius"/>
    </source>
</evidence>
<evidence type="ECO:0000256" key="1">
    <source>
        <dbReference type="ARBA" id="ARBA00004651"/>
    </source>
</evidence>